<name>A0A9D3PTW6_MEGAT</name>
<protein>
    <recommendedName>
        <fullName evidence="8">ELK domain-containing protein</fullName>
    </recommendedName>
</protein>
<feature type="region of interest" description="Disordered" evidence="7">
    <location>
        <begin position="3051"/>
        <end position="3076"/>
    </location>
</feature>
<feature type="coiled-coil region" evidence="6">
    <location>
        <begin position="1757"/>
        <end position="2051"/>
    </location>
</feature>
<feature type="compositionally biased region" description="Basic and acidic residues" evidence="7">
    <location>
        <begin position="1646"/>
        <end position="1671"/>
    </location>
</feature>
<dbReference type="InterPro" id="IPR005539">
    <property type="entry name" value="ELK_dom"/>
</dbReference>
<feature type="compositionally biased region" description="Basic and acidic residues" evidence="7">
    <location>
        <begin position="2138"/>
        <end position="2148"/>
    </location>
</feature>
<evidence type="ECO:0000256" key="3">
    <source>
        <dbReference type="ARBA" id="ARBA00022553"/>
    </source>
</evidence>
<evidence type="ECO:0000259" key="8">
    <source>
        <dbReference type="SMART" id="SM01188"/>
    </source>
</evidence>
<feature type="coiled-coil region" evidence="6">
    <location>
        <begin position="293"/>
        <end position="355"/>
    </location>
</feature>
<keyword evidence="10" id="KW-1185">Reference proteome</keyword>
<feature type="region of interest" description="Disordered" evidence="7">
    <location>
        <begin position="2236"/>
        <end position="2282"/>
    </location>
</feature>
<feature type="domain" description="ELK" evidence="8">
    <location>
        <begin position="999"/>
        <end position="1020"/>
    </location>
</feature>
<sequence length="3553" mass="407203">MDQDERIDGGRDKNLGITGDAASLLQDAHTLMDQGVAELENDAHTGTYGPSLEDNADTLQQRLKTGLEAEQEVSQGEGAHAPYFQRQPLQDRLTGLVQHLQQIVEEEEETGWHLRERYEADASSSELWMQMLEGEKELNLAQLAKHHKAEEELLRKEHREQVWQFQVQHETRPDHGDQVYQDRAEDLSKIKVHKGHVNREVPSQYEEDMGLGASSPSSQDHLLEEYLMSVPQRDSSWVMENLEDSSLLEQAGNDRFELDGEVVLDVSEGRSSEESDEGSEAVDLRRTLLIQHCSDLTAQLEDREKQLEVLLHEVHTSRKDVQEVLEKYSKATEALESVQQELEAERERRLQIEEIISGKTHEEDNLKNKLSYLQSQLEDQAKSREGMDDLISELREEKQLLLVQLREQEQLVRDVQEQKLAGDTVTSEMQALFGRQLSTLQTQRDRLQVMLDSQQEKNLTTSELLGQRTLELDSTLSKLKGLQTELMEREERLQKVCEEKNDLEARLACLQQNLVNVEQALSQGAEEKAEQERIIMELEMKVKNTENILETMRMDFQNKLKEKDLALQRLETESKKAEVEHLEKEGALQTELLSVRQSLRDQEREHAEALESLLQKEAEKLHKAVEETAAQLRRAHQEDTCTLKEKHQEEVNSLKGEMERQISELKAVLEEEQKKQIALIKQVHEREREREMAELASRQQEALSQQSVELKESMEAAHQAELREAQAQWSLEMEALRLSLTNLHAAQLEEAQSNLQHKKEEALNELQDNIGAKWSQDSTVLQAQHQAELERMQEQNREKAQRVDQLHQQEMDDLKHAWETRMSKERTRMEEQHTSQIEALRAEWQQESEKELRGTLTETLSAVRAQLEELQASRDQELRRLEEELSQACCDRDAAARAAEELVASHKRALQEQQDHARHLEELNSISAEREWQLQQQVERLQAEYMALKSSSEQEVSHVWSQLECMKVSQQKLGGLREQLLSRPSHAEDIERLKREFSEQRKHLQEHHEAELENLRSYFEQRLHSAGESYREEITLLQTKLVERALEESAVKMGDVSLLLEEKVDEERSDLLAEINMKLENHKEELDALRLQLEEKHKQELQQLRSTLTLAYREELLQVKTSLTDRYFSQIQDLKTKHSLELEQQRAKLSDSHVKEITKLRLQSAQQAARQVEAELQERGRVLDEQHAARLAQVRSEPERIQNLEAQMAALVKKHAEEMKRVKEQQEKLLREAKEAKQAQREEREKANLELSRQREELLGQAEAQLSTLREELERGAAEERGAFEQQIRGLQEQLVEEQRRLQALQDSLGNEQDPRILVVKQKIQAQFERELHVAKRTMAVEVKELNAVLQEQAEAKLKEAHSRFQEEKKELQEKLSQQQEAALHELAKKHQEELESQQALLDECVVKLKQLEVEYRHLEEKLHQSHRAELESLRAGLQEQSLAQLEAREAELQARHREESGELEARMLSNMDTLESAYLKEIQAIRDERDREIQELRDQFDKCQRERESDHAAELERLRAELRELRRKLVHKDQSSTIVSDLEDTLKRCSRASRLQGEPEGKHSEMETLEPLSQPGGRENQDGGDPLSKLRADLRTAAKQRKDLQQACEHLHKVLMEALRMTMATEEEINRRMAVCVEPSEDQGAEPHGRRVHRDSRDSQEKGDEEREAVSHSSQRSALTGGGVELSHGLLESPFCRPEPEPEEEEMVLRACVRLHSAVDKLLELISCSTLPLEQTAGLQDRLEEQFNPSRLDLDLLVLQQNLHKAESLLESYDAEKEAMEEALRQKESRAQRLGAELEGLQVQLQELREEQALLLRQREALTGGLGDREKALLEEAQRLMEEKLDVQRQADRDQSRLASRLRLLEVELEEQESCRQELEEQHRAQIEDFQLQIQALEKQLRHHRQFIDEQAVEREHERDDFQLEIQKLEARLRCPPKPGQGAGGRGQKIEDLVLQVENLQTVIKEQMEDYNTLLLTKEQYRSSVSEQNEQIERMAGRIRELEQGLVDRTESRLALDQLEQELQVARTMAQDLLQDKEDLQQQLYLARLQISALQCKQGNGHQHIPQNGADQALREQLESALQSLPSRDEQLEQVQKDLSMEEEELIPQKLGQRSVCISQIQKEMDPLKETASALHSRQEEGREESHASSLLVPLSRLEEKNREISCLNEDILRLQQEAYGSKHKAVEEKQAEVEELRSQVERLHGDQARLRRDREEEVEQLHEVIHKLQEELAQMGPTRHEVSSSPETSPAPGPHGLWPPHGREGSLCHELNPHCPRPPRARLRDLQEQLEQATSEREAFRGQVEALRRTLWEEQERQGQLEQECSRLRVRLSQRQGGAEGGGRVLEAGLQVRRVEEWTDRGREAELEEELQPMQGGAQELLHSSREDTPLDKEVLAQPEREEEGVAAAETPRTVVREQGAQVQESQAEIHSLETAKEEVQKLRQSEGRLQQEIQRLKQEVASKSSHIQELNTQLEAQREVLTFSEETLAKAGGVLRENERQLAQLGAERDALRAELVAVKAGLSSSTERAEKLLEEGQTKDKALRDLEIHNHQLKSELQGLQAGLAVQEEELAHQQRELEQLRYHCSVQGTGLDPSTLRKAEALLSTLPREGSQCPPELLCEQLAAGIHASLPPEPSTLHMKASAQAKEGSQPPEIQPTLLEQLNTRSPGSVLASENLSALHPLDADKVNVLGDVDLTRPEQWAGDGECSTADVSSELDGSLQVELDRAECLNASFTEYLRSRGMAVADSSDSATESGGCDELLSSELEGLLKRVYQEGFRVLSLSQRPAPSSLTPAGPQAPPLTWQTERRALQETVLSLRELLCKMADREHQVDSRDAGWRRELLQEVRSVCHSETARLCSELQSVISSLGTQDPPLTDQLERLLTQQEEQQRRSLEQLLCADRRSLVEEMQKLQALLQASCLKNQEQLQQLQASLNAKVEGSQHQHQLCRQVEQQREREQPPGQRAEPSRGEDQRTLPGAGQGEGLVKGEGLQQQEEEPGQDDLHFSTAGKTQQELHNENCKARLESEGVELQACEEALGQEKACGQQLQEEQQDQEQLRSRSRHEQDEQIHQELRLSLEERAAQIRQLELSLEQERVLSANLHSQLQEESQRHEGAASQDRALLEELRAQLEQERVLSANLRNELQEVRSHSSALLSRERRRLEEELQEVTQRHEAAASQDRAFVAELRAQLQQERGQGEELAAMLERAQRRAVRSERQLEQEVQRRCEAARREQEVARRLEEERQRAARLQAELDALTEEVLTMKEEQRERQEQEERERRYASTCLRPVKWQQPVDAAVLSERLSWQKGHTALQVALQRAESELSQNTAELENKPLTVASNSKAQRMYRKYLRAESFRKALVYQKRYLLRLLDSFQDCERAILTLTARMGTYPSPGDTQAPLPHPVNRFRTAVHVVIAILRLAFLVRKWQKAFRIGPAAATSENEPGHGAGPCARVEGLRHQQLGAISSLATCDARPHPEGCGLEPTVTHPFPLPTARQVVTPSCPDSYRASPLTVPGSGPGGQPAAVRGTAARLTGRTSDQKECL</sequence>
<reference evidence="9" key="1">
    <citation type="submission" date="2021-01" db="EMBL/GenBank/DDBJ databases">
        <authorList>
            <person name="Zahm M."/>
            <person name="Roques C."/>
            <person name="Cabau C."/>
            <person name="Klopp C."/>
            <person name="Donnadieu C."/>
            <person name="Jouanno E."/>
            <person name="Lampietro C."/>
            <person name="Louis A."/>
            <person name="Herpin A."/>
            <person name="Echchiki A."/>
            <person name="Berthelot C."/>
            <person name="Parey E."/>
            <person name="Roest-Crollius H."/>
            <person name="Braasch I."/>
            <person name="Postlethwait J."/>
            <person name="Bobe J."/>
            <person name="Montfort J."/>
            <person name="Bouchez O."/>
            <person name="Begum T."/>
            <person name="Mejri S."/>
            <person name="Adams A."/>
            <person name="Chen W.-J."/>
            <person name="Guiguen Y."/>
        </authorList>
    </citation>
    <scope>NUCLEOTIDE SEQUENCE</scope>
    <source>
        <strain evidence="9">YG-15Mar2019-1</strain>
        <tissue evidence="9">Brain</tissue>
    </source>
</reference>
<organism evidence="9 10">
    <name type="scientific">Megalops atlanticus</name>
    <name type="common">Tarpon</name>
    <name type="synonym">Clupea gigantea</name>
    <dbReference type="NCBI Taxonomy" id="7932"/>
    <lineage>
        <taxon>Eukaryota</taxon>
        <taxon>Metazoa</taxon>
        <taxon>Chordata</taxon>
        <taxon>Craniata</taxon>
        <taxon>Vertebrata</taxon>
        <taxon>Euteleostomi</taxon>
        <taxon>Actinopterygii</taxon>
        <taxon>Neopterygii</taxon>
        <taxon>Teleostei</taxon>
        <taxon>Elopiformes</taxon>
        <taxon>Megalopidae</taxon>
        <taxon>Megalops</taxon>
    </lineage>
</organism>
<feature type="region of interest" description="Disordered" evidence="7">
    <location>
        <begin position="1640"/>
        <end position="1685"/>
    </location>
</feature>
<dbReference type="GO" id="GO:0060090">
    <property type="term" value="F:molecular adaptor activity"/>
    <property type="evidence" value="ECO:0007669"/>
    <property type="project" value="InterPro"/>
</dbReference>
<feature type="coiled-coil region" evidence="6">
    <location>
        <begin position="1201"/>
        <end position="1308"/>
    </location>
</feature>
<evidence type="ECO:0000256" key="1">
    <source>
        <dbReference type="ARBA" id="ARBA00004300"/>
    </source>
</evidence>
<feature type="coiled-coil region" evidence="6">
    <location>
        <begin position="2425"/>
        <end position="2518"/>
    </location>
</feature>
<proteinExistence type="predicted"/>
<feature type="region of interest" description="Disordered" evidence="7">
    <location>
        <begin position="1554"/>
        <end position="1589"/>
    </location>
</feature>
<dbReference type="Pfam" id="PF10495">
    <property type="entry name" value="PACT_coil_coil"/>
    <property type="match status" value="1"/>
</dbReference>
<gene>
    <name evidence="9" type="ORF">MATL_G00148170</name>
</gene>
<comment type="subcellular location">
    <subcellularLocation>
        <location evidence="1">Cytoplasm</location>
        <location evidence="1">Cytoskeleton</location>
        <location evidence="1">Microtubule organizing center</location>
        <location evidence="1">Centrosome</location>
    </subcellularLocation>
</comment>
<accession>A0A9D3PTW6</accession>
<keyword evidence="4 6" id="KW-0175">Coiled coil</keyword>
<keyword evidence="5" id="KW-0206">Cytoskeleton</keyword>
<feature type="domain" description="ELK" evidence="8">
    <location>
        <begin position="975"/>
        <end position="998"/>
    </location>
</feature>
<dbReference type="Proteomes" id="UP001046870">
    <property type="component" value="Chromosome 12"/>
</dbReference>
<feature type="coiled-coil region" evidence="6">
    <location>
        <begin position="2547"/>
        <end position="2588"/>
    </location>
</feature>
<feature type="coiled-coil region" evidence="6">
    <location>
        <begin position="1351"/>
        <end position="1536"/>
    </location>
</feature>
<feature type="domain" description="ELK" evidence="8">
    <location>
        <begin position="1118"/>
        <end position="1139"/>
    </location>
</feature>
<evidence type="ECO:0000313" key="9">
    <source>
        <dbReference type="EMBL" id="KAG7466960.1"/>
    </source>
</evidence>
<feature type="region of interest" description="Disordered" evidence="7">
    <location>
        <begin position="3513"/>
        <end position="3553"/>
    </location>
</feature>
<dbReference type="GO" id="GO:0003677">
    <property type="term" value="F:DNA binding"/>
    <property type="evidence" value="ECO:0007669"/>
    <property type="project" value="InterPro"/>
</dbReference>
<dbReference type="InterPro" id="IPR019528">
    <property type="entry name" value="PACT_domain"/>
</dbReference>
<dbReference type="PANTHER" id="PTHR44981:SF3">
    <property type="entry name" value="PERICENTRIN"/>
    <property type="match status" value="1"/>
</dbReference>
<feature type="region of interest" description="Disordered" evidence="7">
    <location>
        <begin position="2129"/>
        <end position="2149"/>
    </location>
</feature>
<feature type="coiled-coil region" evidence="6">
    <location>
        <begin position="1072"/>
        <end position="1114"/>
    </location>
</feature>
<evidence type="ECO:0000313" key="10">
    <source>
        <dbReference type="Proteomes" id="UP001046870"/>
    </source>
</evidence>
<comment type="caution">
    <text evidence="9">The sequence shown here is derived from an EMBL/GenBank/DDBJ whole genome shotgun (WGS) entry which is preliminary data.</text>
</comment>
<evidence type="ECO:0000256" key="7">
    <source>
        <dbReference type="SAM" id="MobiDB-lite"/>
    </source>
</evidence>
<dbReference type="OrthoDB" id="2020852at2759"/>
<feature type="coiled-coil region" evidence="6">
    <location>
        <begin position="860"/>
        <end position="951"/>
    </location>
</feature>
<feature type="domain" description="ELK" evidence="8">
    <location>
        <begin position="1253"/>
        <end position="1274"/>
    </location>
</feature>
<feature type="domain" description="ELK" evidence="8">
    <location>
        <begin position="1418"/>
        <end position="1439"/>
    </location>
</feature>
<feature type="compositionally biased region" description="Basic and acidic residues" evidence="7">
    <location>
        <begin position="1558"/>
        <end position="1567"/>
    </location>
</feature>
<feature type="coiled-coil region" evidence="6">
    <location>
        <begin position="2159"/>
        <end position="2233"/>
    </location>
</feature>
<dbReference type="GO" id="GO:0005813">
    <property type="term" value="C:centrosome"/>
    <property type="evidence" value="ECO:0007669"/>
    <property type="project" value="UniProtKB-SubCell"/>
</dbReference>
<dbReference type="GO" id="GO:0007165">
    <property type="term" value="P:signal transduction"/>
    <property type="evidence" value="ECO:0007669"/>
    <property type="project" value="InterPro"/>
</dbReference>
<feature type="coiled-coil region" evidence="6">
    <location>
        <begin position="391"/>
        <end position="809"/>
    </location>
</feature>
<evidence type="ECO:0000256" key="2">
    <source>
        <dbReference type="ARBA" id="ARBA00022490"/>
    </source>
</evidence>
<keyword evidence="2" id="KW-0963">Cytoplasm</keyword>
<dbReference type="SMART" id="SM01188">
    <property type="entry name" value="ELK"/>
    <property type="match status" value="6"/>
</dbReference>
<feature type="compositionally biased region" description="Basic and acidic residues" evidence="7">
    <location>
        <begin position="3062"/>
        <end position="3076"/>
    </location>
</feature>
<keyword evidence="3" id="KW-0597">Phosphoprotein</keyword>
<dbReference type="PANTHER" id="PTHR44981">
    <property type="entry name" value="PERICENTRIN-LIKE PROTEIN, ISOFORM F"/>
    <property type="match status" value="1"/>
</dbReference>
<dbReference type="InterPro" id="IPR028745">
    <property type="entry name" value="AKAP9/Pericentrin"/>
</dbReference>
<feature type="region of interest" description="Disordered" evidence="7">
    <location>
        <begin position="2947"/>
        <end position="3022"/>
    </location>
</feature>
<evidence type="ECO:0000256" key="6">
    <source>
        <dbReference type="SAM" id="Coils"/>
    </source>
</evidence>
<feature type="coiled-coil region" evidence="6">
    <location>
        <begin position="3130"/>
        <end position="3291"/>
    </location>
</feature>
<dbReference type="EMBL" id="JAFDVH010000012">
    <property type="protein sequence ID" value="KAG7466960.1"/>
    <property type="molecule type" value="Genomic_DNA"/>
</dbReference>
<evidence type="ECO:0000256" key="4">
    <source>
        <dbReference type="ARBA" id="ARBA00023054"/>
    </source>
</evidence>
<feature type="coiled-coil region" evidence="6">
    <location>
        <begin position="2285"/>
        <end position="2326"/>
    </location>
</feature>
<dbReference type="GO" id="GO:0005737">
    <property type="term" value="C:cytoplasm"/>
    <property type="evidence" value="ECO:0007669"/>
    <property type="project" value="UniProtKB-ARBA"/>
</dbReference>
<feature type="domain" description="ELK" evidence="8">
    <location>
        <begin position="1088"/>
        <end position="1109"/>
    </location>
</feature>
<evidence type="ECO:0000256" key="5">
    <source>
        <dbReference type="ARBA" id="ARBA00023212"/>
    </source>
</evidence>